<feature type="domain" description="AB hydrolase-1" evidence="1">
    <location>
        <begin position="32"/>
        <end position="266"/>
    </location>
</feature>
<dbReference type="EMBL" id="RFFG01000010">
    <property type="protein sequence ID" value="RMI46202.1"/>
    <property type="molecule type" value="Genomic_DNA"/>
</dbReference>
<evidence type="ECO:0000313" key="3">
    <source>
        <dbReference type="Proteomes" id="UP000282674"/>
    </source>
</evidence>
<dbReference type="PANTHER" id="PTHR45763">
    <property type="entry name" value="HYDROLASE, ALPHA/BETA FOLD FAMILY PROTEIN, EXPRESSED-RELATED"/>
    <property type="match status" value="1"/>
</dbReference>
<evidence type="ECO:0000313" key="2">
    <source>
        <dbReference type="EMBL" id="RMI46202.1"/>
    </source>
</evidence>
<dbReference type="OrthoDB" id="9800988at2"/>
<dbReference type="SUPFAM" id="SSF53474">
    <property type="entry name" value="alpha/beta-Hydrolases"/>
    <property type="match status" value="1"/>
</dbReference>
<gene>
    <name evidence="2" type="ORF">EBO15_08195</name>
</gene>
<name>A0A3M2M9Q5_9ACTN</name>
<evidence type="ECO:0000259" key="1">
    <source>
        <dbReference type="Pfam" id="PF00561"/>
    </source>
</evidence>
<proteinExistence type="predicted"/>
<dbReference type="AlphaFoldDB" id="A0A3M2M9Q5"/>
<keyword evidence="2" id="KW-0378">Hydrolase</keyword>
<dbReference type="Gene3D" id="3.40.50.1820">
    <property type="entry name" value="alpha/beta hydrolase"/>
    <property type="match status" value="1"/>
</dbReference>
<sequence length="281" mass="29700">MRVTEFDLELDGGHTLHVYDTGTGDGPNQLTVFWHHGTPNIGAPPRPLFPAAVRQSIRWVSHDRPGYGGSSPVPGRNVASAAMHVSATADALAIDRFAVMGHSGGGAHALACGALLADRVIGVISVAPIAPFDAEGLDWFEDMAPCGVASLRAAAEGRSAKEKYEASAEFDPNMFTPADHAALAGEWSWFSNVVDPAIENGLGGLIDDDLAYVAPWGFDPADITAPTLILHGDQDRIVPISHGQWLARHCPTAELRPAVDDGHISVLHTAPAALAWLRAYS</sequence>
<dbReference type="GO" id="GO:0016787">
    <property type="term" value="F:hydrolase activity"/>
    <property type="evidence" value="ECO:0007669"/>
    <property type="project" value="UniProtKB-KW"/>
</dbReference>
<dbReference type="InterPro" id="IPR000073">
    <property type="entry name" value="AB_hydrolase_1"/>
</dbReference>
<comment type="caution">
    <text evidence="2">The sequence shown here is derived from an EMBL/GenBank/DDBJ whole genome shotgun (WGS) entry which is preliminary data.</text>
</comment>
<dbReference type="PANTHER" id="PTHR45763:SF46">
    <property type="entry name" value="AB HYDROLASE-1 DOMAIN-CONTAINING PROTEIN"/>
    <property type="match status" value="1"/>
</dbReference>
<accession>A0A3M2M9Q5</accession>
<dbReference type="PRINTS" id="PR00111">
    <property type="entry name" value="ABHYDROLASE"/>
</dbReference>
<dbReference type="InterPro" id="IPR029058">
    <property type="entry name" value="AB_hydrolase_fold"/>
</dbReference>
<dbReference type="RefSeq" id="WP_122193724.1">
    <property type="nucleotide sequence ID" value="NZ_JBHSKC010000013.1"/>
</dbReference>
<protein>
    <submittedName>
        <fullName evidence="2">Alpha/beta hydrolase</fullName>
    </submittedName>
</protein>
<organism evidence="2 3">
    <name type="scientific">Actinomadura harenae</name>
    <dbReference type="NCBI Taxonomy" id="2483351"/>
    <lineage>
        <taxon>Bacteria</taxon>
        <taxon>Bacillati</taxon>
        <taxon>Actinomycetota</taxon>
        <taxon>Actinomycetes</taxon>
        <taxon>Streptosporangiales</taxon>
        <taxon>Thermomonosporaceae</taxon>
        <taxon>Actinomadura</taxon>
    </lineage>
</organism>
<reference evidence="2 3" key="1">
    <citation type="submission" date="2018-10" db="EMBL/GenBank/DDBJ databases">
        <title>Isolation from soil.</title>
        <authorList>
            <person name="Hu J."/>
        </authorList>
    </citation>
    <scope>NUCLEOTIDE SEQUENCE [LARGE SCALE GENOMIC DNA]</scope>
    <source>
        <strain evidence="2 3">NEAU-Ht49</strain>
    </source>
</reference>
<dbReference type="Pfam" id="PF00561">
    <property type="entry name" value="Abhydrolase_1"/>
    <property type="match status" value="1"/>
</dbReference>
<dbReference type="Proteomes" id="UP000282674">
    <property type="component" value="Unassembled WGS sequence"/>
</dbReference>
<keyword evidence="3" id="KW-1185">Reference proteome</keyword>